<dbReference type="PANTHER" id="PTHR43531">
    <property type="entry name" value="PROTEIN ICFG"/>
    <property type="match status" value="1"/>
</dbReference>
<keyword evidence="8 12" id="KW-0472">Membrane</keyword>
<keyword evidence="4" id="KW-0145">Chemotaxis</keyword>
<dbReference type="GO" id="GO:0005886">
    <property type="term" value="C:plasma membrane"/>
    <property type="evidence" value="ECO:0007669"/>
    <property type="project" value="UniProtKB-SubCell"/>
</dbReference>
<evidence type="ECO:0000256" key="4">
    <source>
        <dbReference type="ARBA" id="ARBA00022500"/>
    </source>
</evidence>
<dbReference type="PANTHER" id="PTHR43531:SF14">
    <property type="entry name" value="METHYL-ACCEPTING CHEMOTAXIS PROTEIN I-RELATED"/>
    <property type="match status" value="1"/>
</dbReference>
<reference evidence="15 16" key="1">
    <citation type="submission" date="2016-07" db="EMBL/GenBank/DDBJ databases">
        <title>Genome analysis of Burkholderia fungorum ES3-20.</title>
        <authorList>
            <person name="Xu D."/>
            <person name="Yao R."/>
            <person name="Zheng S."/>
        </authorList>
    </citation>
    <scope>NUCLEOTIDE SEQUENCE [LARGE SCALE GENOMIC DNA]</scope>
    <source>
        <strain evidence="15 16">ES3-20</strain>
    </source>
</reference>
<name>A0A3R7F9W8_9BURK</name>
<dbReference type="InterPro" id="IPR051310">
    <property type="entry name" value="MCP_chemotaxis"/>
</dbReference>
<feature type="domain" description="Methyl-accepting transducer" evidence="13">
    <location>
        <begin position="271"/>
        <end position="500"/>
    </location>
</feature>
<evidence type="ECO:0000256" key="1">
    <source>
        <dbReference type="ARBA" id="ARBA00004429"/>
    </source>
</evidence>
<dbReference type="SUPFAM" id="SSF58104">
    <property type="entry name" value="Methyl-accepting chemotaxis protein (MCP) signaling domain"/>
    <property type="match status" value="1"/>
</dbReference>
<keyword evidence="5" id="KW-0997">Cell inner membrane</keyword>
<feature type="transmembrane region" description="Helical" evidence="12">
    <location>
        <begin position="12"/>
        <end position="34"/>
    </location>
</feature>
<evidence type="ECO:0000256" key="10">
    <source>
        <dbReference type="ARBA" id="ARBA00029447"/>
    </source>
</evidence>
<dbReference type="Gene3D" id="1.10.287.950">
    <property type="entry name" value="Methyl-accepting chemotaxis protein"/>
    <property type="match status" value="1"/>
</dbReference>
<keyword evidence="2" id="KW-1003">Cell membrane</keyword>
<evidence type="ECO:0000313" key="15">
    <source>
        <dbReference type="EMBL" id="RKF48343.1"/>
    </source>
</evidence>
<keyword evidence="9 11" id="KW-0807">Transducer</keyword>
<dbReference type="InterPro" id="IPR003660">
    <property type="entry name" value="HAMP_dom"/>
</dbReference>
<evidence type="ECO:0000259" key="14">
    <source>
        <dbReference type="PROSITE" id="PS50885"/>
    </source>
</evidence>
<dbReference type="CDD" id="cd11386">
    <property type="entry name" value="MCP_signal"/>
    <property type="match status" value="1"/>
</dbReference>
<dbReference type="Pfam" id="PF00015">
    <property type="entry name" value="MCPsignal"/>
    <property type="match status" value="1"/>
</dbReference>
<dbReference type="PRINTS" id="PR00260">
    <property type="entry name" value="CHEMTRNSDUCR"/>
</dbReference>
<evidence type="ECO:0000256" key="6">
    <source>
        <dbReference type="ARBA" id="ARBA00022692"/>
    </source>
</evidence>
<evidence type="ECO:0000256" key="7">
    <source>
        <dbReference type="ARBA" id="ARBA00022989"/>
    </source>
</evidence>
<dbReference type="Proteomes" id="UP000283709">
    <property type="component" value="Unassembled WGS sequence"/>
</dbReference>
<dbReference type="InterPro" id="IPR004090">
    <property type="entry name" value="Chemotax_Me-accpt_rcpt"/>
</dbReference>
<evidence type="ECO:0000259" key="13">
    <source>
        <dbReference type="PROSITE" id="PS50111"/>
    </source>
</evidence>
<keyword evidence="6 12" id="KW-0812">Transmembrane</keyword>
<comment type="subcellular location">
    <subcellularLocation>
        <location evidence="1">Cell inner membrane</location>
        <topology evidence="1">Multi-pass membrane protein</topology>
    </subcellularLocation>
</comment>
<dbReference type="InterPro" id="IPR004089">
    <property type="entry name" value="MCPsignal_dom"/>
</dbReference>
<dbReference type="RefSeq" id="WP_120344038.1">
    <property type="nucleotide sequence ID" value="NZ_MCAS01000008.1"/>
</dbReference>
<evidence type="ECO:0000256" key="8">
    <source>
        <dbReference type="ARBA" id="ARBA00023136"/>
    </source>
</evidence>
<dbReference type="GO" id="GO:0006935">
    <property type="term" value="P:chemotaxis"/>
    <property type="evidence" value="ECO:0007669"/>
    <property type="project" value="UniProtKB-KW"/>
</dbReference>
<comment type="caution">
    <text evidence="15">The sequence shown here is derived from an EMBL/GenBank/DDBJ whole genome shotgun (WGS) entry which is preliminary data.</text>
</comment>
<keyword evidence="7 12" id="KW-1133">Transmembrane helix</keyword>
<dbReference type="FunFam" id="1.10.287.950:FF:000001">
    <property type="entry name" value="Methyl-accepting chemotaxis sensory transducer"/>
    <property type="match status" value="1"/>
</dbReference>
<evidence type="ECO:0000256" key="2">
    <source>
        <dbReference type="ARBA" id="ARBA00022475"/>
    </source>
</evidence>
<proteinExistence type="inferred from homology"/>
<dbReference type="Pfam" id="PF02203">
    <property type="entry name" value="TarH"/>
    <property type="match status" value="1"/>
</dbReference>
<dbReference type="SMART" id="SM00304">
    <property type="entry name" value="HAMP"/>
    <property type="match status" value="1"/>
</dbReference>
<evidence type="ECO:0000256" key="11">
    <source>
        <dbReference type="PROSITE-ProRule" id="PRU00284"/>
    </source>
</evidence>
<dbReference type="PROSITE" id="PS50111">
    <property type="entry name" value="CHEMOTAXIS_TRANSDUC_2"/>
    <property type="match status" value="1"/>
</dbReference>
<dbReference type="GO" id="GO:0004888">
    <property type="term" value="F:transmembrane signaling receptor activity"/>
    <property type="evidence" value="ECO:0007669"/>
    <property type="project" value="InterPro"/>
</dbReference>
<gene>
    <name evidence="15" type="ORF">BCY88_21690</name>
</gene>
<dbReference type="CDD" id="cd06225">
    <property type="entry name" value="HAMP"/>
    <property type="match status" value="1"/>
</dbReference>
<dbReference type="OrthoDB" id="9806477at2"/>
<dbReference type="GO" id="GO:0007165">
    <property type="term" value="P:signal transduction"/>
    <property type="evidence" value="ECO:0007669"/>
    <property type="project" value="UniProtKB-KW"/>
</dbReference>
<dbReference type="EMBL" id="MCAS01000008">
    <property type="protein sequence ID" value="RKF48343.1"/>
    <property type="molecule type" value="Genomic_DNA"/>
</dbReference>
<dbReference type="AlphaFoldDB" id="A0A3R7F9W8"/>
<evidence type="ECO:0000256" key="9">
    <source>
        <dbReference type="ARBA" id="ARBA00023224"/>
    </source>
</evidence>
<dbReference type="PROSITE" id="PS50885">
    <property type="entry name" value="HAMP"/>
    <property type="match status" value="1"/>
</dbReference>
<dbReference type="SMART" id="SM00283">
    <property type="entry name" value="MA"/>
    <property type="match status" value="1"/>
</dbReference>
<evidence type="ECO:0000256" key="12">
    <source>
        <dbReference type="SAM" id="Phobius"/>
    </source>
</evidence>
<feature type="domain" description="HAMP" evidence="14">
    <location>
        <begin position="214"/>
        <end position="266"/>
    </location>
</feature>
<dbReference type="InterPro" id="IPR003122">
    <property type="entry name" value="Tar_rcpt_lig-bd"/>
</dbReference>
<sequence length="525" mass="56257">MLKKITIRGGLAATIVSYTLLLILVIVAGIAGLYSSNTALREMYRDDTASLLHLKTSSERLLLLRGGLGEVEQLVSAGKPAGQEIKRLHALLAESNRELDAYRGLHKLDAAEKPLLDAMQVKREQLLKQVFQLALKQLDEDNFVDFLSTQREASASLFADYQAALTALEEYQVQRQRARFDAADAHFHIMLWTLGATAMVALCIGVFAQRMLAGAIVRPINTAVDYFGRIAAGDLTSTVNVQRDNEMGYLLNALKGMQHSLVQTVQKVRLSTQAIVHDAQAIASGNLDLSARTEQQAASLQQAAASMEQLTATVRQNADNAHNASELAIGASNIASRGGEVVSQVIATMDAISDSSGEIVGIVSVIEGIAFQTNILALNAAVEAARAGEQGRGFAVVAAEVRNLAQRSASAAKEIKQLIGDSTLKIKDGSALVARAGTTMEEVVQAVSRVTAIMAEISLASSEQTTGIELVNNTVTQMEEMTQQNSAMVEEASAAAASLEQQSRQLDEAVAVFRVNEEMTHRAIT</sequence>
<evidence type="ECO:0000313" key="16">
    <source>
        <dbReference type="Proteomes" id="UP000283709"/>
    </source>
</evidence>
<evidence type="ECO:0000256" key="5">
    <source>
        <dbReference type="ARBA" id="ARBA00022519"/>
    </source>
</evidence>
<evidence type="ECO:0000256" key="3">
    <source>
        <dbReference type="ARBA" id="ARBA00022481"/>
    </source>
</evidence>
<feature type="transmembrane region" description="Helical" evidence="12">
    <location>
        <begin position="189"/>
        <end position="208"/>
    </location>
</feature>
<dbReference type="Pfam" id="PF00672">
    <property type="entry name" value="HAMP"/>
    <property type="match status" value="1"/>
</dbReference>
<organism evidence="15 16">
    <name type="scientific">Paraburkholderia fungorum</name>
    <dbReference type="NCBI Taxonomy" id="134537"/>
    <lineage>
        <taxon>Bacteria</taxon>
        <taxon>Pseudomonadati</taxon>
        <taxon>Pseudomonadota</taxon>
        <taxon>Betaproteobacteria</taxon>
        <taxon>Burkholderiales</taxon>
        <taxon>Burkholderiaceae</taxon>
        <taxon>Paraburkholderia</taxon>
    </lineage>
</organism>
<comment type="similarity">
    <text evidence="10">Belongs to the methyl-accepting chemotaxis (MCP) protein family.</text>
</comment>
<protein>
    <submittedName>
        <fullName evidence="15">Chemotaxis protein</fullName>
    </submittedName>
</protein>
<keyword evidence="3" id="KW-0488">Methylation</keyword>
<accession>A0A3R7F9W8</accession>